<organism evidence="5 6">
    <name type="scientific">Anguilla anguilla</name>
    <name type="common">European freshwater eel</name>
    <name type="synonym">Muraena anguilla</name>
    <dbReference type="NCBI Taxonomy" id="7936"/>
    <lineage>
        <taxon>Eukaryota</taxon>
        <taxon>Metazoa</taxon>
        <taxon>Chordata</taxon>
        <taxon>Craniata</taxon>
        <taxon>Vertebrata</taxon>
        <taxon>Euteleostomi</taxon>
        <taxon>Actinopterygii</taxon>
        <taxon>Neopterygii</taxon>
        <taxon>Teleostei</taxon>
        <taxon>Anguilliformes</taxon>
        <taxon>Anguillidae</taxon>
        <taxon>Anguilla</taxon>
    </lineage>
</organism>
<dbReference type="Pfam" id="PF02525">
    <property type="entry name" value="Flavodoxin_2"/>
    <property type="match status" value="1"/>
</dbReference>
<dbReference type="InterPro" id="IPR029039">
    <property type="entry name" value="Flavoprotein-like_sf"/>
</dbReference>
<feature type="compositionally biased region" description="Basic and acidic residues" evidence="3">
    <location>
        <begin position="233"/>
        <end position="248"/>
    </location>
</feature>
<dbReference type="SUPFAM" id="SSF52218">
    <property type="entry name" value="Flavoproteins"/>
    <property type="match status" value="1"/>
</dbReference>
<keyword evidence="6" id="KW-1185">Reference proteome</keyword>
<reference evidence="5" key="1">
    <citation type="submission" date="2021-01" db="EMBL/GenBank/DDBJ databases">
        <title>A chromosome-scale assembly of European eel, Anguilla anguilla.</title>
        <authorList>
            <person name="Henkel C."/>
            <person name="Jong-Raadsen S.A."/>
            <person name="Dufour S."/>
            <person name="Weltzien F.-A."/>
            <person name="Palstra A.P."/>
            <person name="Pelster B."/>
            <person name="Spaink H.P."/>
            <person name="Van Den Thillart G.E."/>
            <person name="Jansen H."/>
            <person name="Zahm M."/>
            <person name="Klopp C."/>
            <person name="Cedric C."/>
            <person name="Louis A."/>
            <person name="Berthelot C."/>
            <person name="Parey E."/>
            <person name="Roest Crollius H."/>
            <person name="Montfort J."/>
            <person name="Robinson-Rechavi M."/>
            <person name="Bucao C."/>
            <person name="Bouchez O."/>
            <person name="Gislard M."/>
            <person name="Lluch J."/>
            <person name="Milhes M."/>
            <person name="Lampietro C."/>
            <person name="Lopez Roques C."/>
            <person name="Donnadieu C."/>
            <person name="Braasch I."/>
            <person name="Desvignes T."/>
            <person name="Postlethwait J."/>
            <person name="Bobe J."/>
            <person name="Guiguen Y."/>
            <person name="Dirks R."/>
        </authorList>
    </citation>
    <scope>NUCLEOTIDE SEQUENCE</scope>
    <source>
        <strain evidence="5">Tag_6206</strain>
        <tissue evidence="5">Liver</tissue>
    </source>
</reference>
<evidence type="ECO:0000313" key="6">
    <source>
        <dbReference type="Proteomes" id="UP001044222"/>
    </source>
</evidence>
<comment type="caution">
    <text evidence="5">The sequence shown here is derived from an EMBL/GenBank/DDBJ whole genome shotgun (WGS) entry which is preliminary data.</text>
</comment>
<feature type="region of interest" description="Disordered" evidence="3">
    <location>
        <begin position="206"/>
        <end position="248"/>
    </location>
</feature>
<evidence type="ECO:0000256" key="2">
    <source>
        <dbReference type="ARBA" id="ARBA00023002"/>
    </source>
</evidence>
<feature type="compositionally biased region" description="Polar residues" evidence="3">
    <location>
        <begin position="223"/>
        <end position="232"/>
    </location>
</feature>
<dbReference type="GO" id="GO:0005829">
    <property type="term" value="C:cytosol"/>
    <property type="evidence" value="ECO:0007669"/>
    <property type="project" value="TreeGrafter"/>
</dbReference>
<evidence type="ECO:0000256" key="3">
    <source>
        <dbReference type="SAM" id="MobiDB-lite"/>
    </source>
</evidence>
<dbReference type="GO" id="GO:0003955">
    <property type="term" value="F:NAD(P)H dehydrogenase (quinone) activity"/>
    <property type="evidence" value="ECO:0007669"/>
    <property type="project" value="TreeGrafter"/>
</dbReference>
<accession>A0A9D3MIJ6</accession>
<evidence type="ECO:0000313" key="5">
    <source>
        <dbReference type="EMBL" id="KAG5848557.1"/>
    </source>
</evidence>
<evidence type="ECO:0000256" key="1">
    <source>
        <dbReference type="ARBA" id="ARBA00006252"/>
    </source>
</evidence>
<dbReference type="PANTHER" id="PTHR10204">
    <property type="entry name" value="NAD P H OXIDOREDUCTASE-RELATED"/>
    <property type="match status" value="1"/>
</dbReference>
<dbReference type="EMBL" id="JAFIRN010000005">
    <property type="protein sequence ID" value="KAG5848557.1"/>
    <property type="molecule type" value="Genomic_DNA"/>
</dbReference>
<keyword evidence="2" id="KW-0560">Oxidoreductase</keyword>
<sequence>MNFSPSATVRDVTGQLRNPEHFCYGDESMWAWEEGRLSDDIKEEHRKVEEAELIIFQFPMYWFSVPAILKGWLDRVLTQGFAFSLVKMYNNGIFKDKKAILSFSTGAPESMFLPDGINGDMNVTLWPLQNGVLHFCGFQVLAPQIFWAPTFCPPQVRKAMLEGWRARLGGLWEEAPLTFAPSELFDLSFTGGYRLWPHLKEERSGEPYGITTGHHLGKPLPPNNQIKVTPQDDQTRATPPDDHAHPKN</sequence>
<gene>
    <name evidence="5" type="ORF">ANANG_G00099710</name>
</gene>
<evidence type="ECO:0000259" key="4">
    <source>
        <dbReference type="Pfam" id="PF02525"/>
    </source>
</evidence>
<dbReference type="PANTHER" id="PTHR10204:SF34">
    <property type="entry name" value="NAD(P)H DEHYDROGENASE [QUINONE] 1 ISOFORM 1"/>
    <property type="match status" value="1"/>
</dbReference>
<comment type="similarity">
    <text evidence="1">Belongs to the NAD(P)H dehydrogenase (quinone) family.</text>
</comment>
<protein>
    <recommendedName>
        <fullName evidence="4">Flavodoxin-like fold domain-containing protein</fullName>
    </recommendedName>
</protein>
<dbReference type="Proteomes" id="UP001044222">
    <property type="component" value="Unassembled WGS sequence"/>
</dbReference>
<dbReference type="InterPro" id="IPR003680">
    <property type="entry name" value="Flavodoxin_fold"/>
</dbReference>
<name>A0A9D3MIJ6_ANGAN</name>
<proteinExistence type="inferred from homology"/>
<feature type="domain" description="Flavodoxin-like fold" evidence="4">
    <location>
        <begin position="21"/>
        <end position="148"/>
    </location>
</feature>
<dbReference type="InterPro" id="IPR051545">
    <property type="entry name" value="NAD(P)H_dehydrogenase_qn"/>
</dbReference>
<dbReference type="AlphaFoldDB" id="A0A9D3MIJ6"/>
<dbReference type="Gene3D" id="3.40.50.360">
    <property type="match status" value="1"/>
</dbReference>